<dbReference type="InterPro" id="IPR032451">
    <property type="entry name" value="SMARCC_C"/>
</dbReference>
<organism evidence="3 4">
    <name type="scientific">Gossypium barbadense</name>
    <name type="common">Sea Island cotton</name>
    <name type="synonym">Hibiscus barbadensis</name>
    <dbReference type="NCBI Taxonomy" id="3634"/>
    <lineage>
        <taxon>Eukaryota</taxon>
        <taxon>Viridiplantae</taxon>
        <taxon>Streptophyta</taxon>
        <taxon>Embryophyta</taxon>
        <taxon>Tracheophyta</taxon>
        <taxon>Spermatophyta</taxon>
        <taxon>Magnoliopsida</taxon>
        <taxon>eudicotyledons</taxon>
        <taxon>Gunneridae</taxon>
        <taxon>Pentapetalae</taxon>
        <taxon>rosids</taxon>
        <taxon>malvids</taxon>
        <taxon>Malvales</taxon>
        <taxon>Malvaceae</taxon>
        <taxon>Malvoideae</taxon>
        <taxon>Gossypium</taxon>
    </lineage>
</organism>
<evidence type="ECO:0000313" key="4">
    <source>
        <dbReference type="Proteomes" id="UP000239757"/>
    </source>
</evidence>
<feature type="compositionally biased region" description="Polar residues" evidence="1">
    <location>
        <begin position="14"/>
        <end position="27"/>
    </location>
</feature>
<dbReference type="EMBL" id="KZ663482">
    <property type="protein sequence ID" value="PPS12420.1"/>
    <property type="molecule type" value="Genomic_DNA"/>
</dbReference>
<feature type="region of interest" description="Disordered" evidence="1">
    <location>
        <begin position="1"/>
        <end position="27"/>
    </location>
</feature>
<evidence type="ECO:0000313" key="3">
    <source>
        <dbReference type="EMBL" id="PPS12420.1"/>
    </source>
</evidence>
<dbReference type="AlphaFoldDB" id="A0A2P5Y9Z6"/>
<feature type="region of interest" description="Disordered" evidence="1">
    <location>
        <begin position="41"/>
        <end position="163"/>
    </location>
</feature>
<feature type="compositionally biased region" description="Basic and acidic residues" evidence="1">
    <location>
        <begin position="1"/>
        <end position="10"/>
    </location>
</feature>
<name>A0A2P5Y9Z6_GOSBA</name>
<sequence>MRRRNEHVVRETQGVANDTGNRGAQNLKNTEDECLKWDQKSSLSNHGYTKFSRGDSCIKASGELSEPENASENLETASSSPSRSKNERKTSKPSPGGKSSKPAEALNDVQMVSVSQPSERSEPPQPDTSNSVNENGVTTDQIEEGKSKNHDSTERGDNSDIDKLKRAAVTTLSAAATLVEKQLHKMEAKLSFFNEMEGVVMRVTKQLDRSRQRLYHE</sequence>
<feature type="compositionally biased region" description="Polar residues" evidence="1">
    <location>
        <begin position="127"/>
        <end position="140"/>
    </location>
</feature>
<dbReference type="Pfam" id="PF16495">
    <property type="entry name" value="SWIRM-assoc_1"/>
    <property type="match status" value="1"/>
</dbReference>
<feature type="compositionally biased region" description="Basic and acidic residues" evidence="1">
    <location>
        <begin position="143"/>
        <end position="163"/>
    </location>
</feature>
<accession>A0A2P5Y9Z6</accession>
<reference evidence="3 4" key="1">
    <citation type="submission" date="2015-01" db="EMBL/GenBank/DDBJ databases">
        <title>Genome of allotetraploid Gossypium barbadense reveals genomic plasticity and fiber elongation in cotton evolution.</title>
        <authorList>
            <person name="Chen X."/>
            <person name="Liu X."/>
            <person name="Zhao B."/>
            <person name="Zheng H."/>
            <person name="Hu Y."/>
            <person name="Lu G."/>
            <person name="Yang C."/>
            <person name="Chen J."/>
            <person name="Shan C."/>
            <person name="Zhang L."/>
            <person name="Zhou Y."/>
            <person name="Wang L."/>
            <person name="Guo W."/>
            <person name="Bai Y."/>
            <person name="Ruan J."/>
            <person name="Shangguan X."/>
            <person name="Mao Y."/>
            <person name="Jiang J."/>
            <person name="Zhu Y."/>
            <person name="Lei J."/>
            <person name="Kang H."/>
            <person name="Chen S."/>
            <person name="He X."/>
            <person name="Wang R."/>
            <person name="Wang Y."/>
            <person name="Chen J."/>
            <person name="Wang L."/>
            <person name="Yu S."/>
            <person name="Wang B."/>
            <person name="Wei J."/>
            <person name="Song S."/>
            <person name="Lu X."/>
            <person name="Gao Z."/>
            <person name="Gu W."/>
            <person name="Deng X."/>
            <person name="Ma D."/>
            <person name="Wang S."/>
            <person name="Liang W."/>
            <person name="Fang L."/>
            <person name="Cai C."/>
            <person name="Zhu X."/>
            <person name="Zhou B."/>
            <person name="Zhang Y."/>
            <person name="Chen Z."/>
            <person name="Xu S."/>
            <person name="Zhu R."/>
            <person name="Wang S."/>
            <person name="Zhang T."/>
            <person name="Zhao G."/>
        </authorList>
    </citation>
    <scope>NUCLEOTIDE SEQUENCE [LARGE SCALE GENOMIC DNA]</scope>
    <source>
        <strain evidence="4">cv. Xinhai21</strain>
        <tissue evidence="3">Leaf</tissue>
    </source>
</reference>
<evidence type="ECO:0000256" key="1">
    <source>
        <dbReference type="SAM" id="MobiDB-lite"/>
    </source>
</evidence>
<gene>
    <name evidence="3" type="ORF">GOBAR_AA08227</name>
</gene>
<protein>
    <recommendedName>
        <fullName evidence="2">SMARCC C-terminal domain-containing protein</fullName>
    </recommendedName>
</protein>
<evidence type="ECO:0000259" key="2">
    <source>
        <dbReference type="Pfam" id="PF16495"/>
    </source>
</evidence>
<feature type="compositionally biased region" description="Low complexity" evidence="1">
    <location>
        <begin position="92"/>
        <end position="102"/>
    </location>
</feature>
<feature type="domain" description="SMARCC C-terminal" evidence="2">
    <location>
        <begin position="174"/>
        <end position="217"/>
    </location>
</feature>
<dbReference type="OrthoDB" id="1747835at2759"/>
<proteinExistence type="predicted"/>
<dbReference type="Proteomes" id="UP000239757">
    <property type="component" value="Unassembled WGS sequence"/>
</dbReference>
<feature type="compositionally biased region" description="Polar residues" evidence="1">
    <location>
        <begin position="68"/>
        <end position="83"/>
    </location>
</feature>